<dbReference type="PANTHER" id="PTHR24350">
    <property type="entry name" value="SERINE/THREONINE-PROTEIN KINASE IAL-RELATED"/>
    <property type="match status" value="1"/>
</dbReference>
<dbReference type="SUPFAM" id="SSF56112">
    <property type="entry name" value="Protein kinase-like (PK-like)"/>
    <property type="match status" value="1"/>
</dbReference>
<dbReference type="InterPro" id="IPR008271">
    <property type="entry name" value="Ser/Thr_kinase_AS"/>
</dbReference>
<dbReference type="InterPro" id="IPR036572">
    <property type="entry name" value="Doublecortin_dom_sf"/>
</dbReference>
<reference evidence="18 19" key="1">
    <citation type="submission" date="2014-11" db="EMBL/GenBank/DDBJ databases">
        <title>Genetic blueprint of the zoonotic pathogen Toxocara canis.</title>
        <authorList>
            <person name="Zhu X.-Q."/>
            <person name="Korhonen P.K."/>
            <person name="Cai H."/>
            <person name="Young N.D."/>
            <person name="Nejsum P."/>
            <person name="von Samson-Himmelstjerna G."/>
            <person name="Boag P.R."/>
            <person name="Tan P."/>
            <person name="Li Q."/>
            <person name="Min J."/>
            <person name="Yang Y."/>
            <person name="Wang X."/>
            <person name="Fang X."/>
            <person name="Hall R.S."/>
            <person name="Hofmann A."/>
            <person name="Sternberg P.W."/>
            <person name="Jex A.R."/>
            <person name="Gasser R.B."/>
        </authorList>
    </citation>
    <scope>NUCLEOTIDE SEQUENCE [LARGE SCALE GENOMIC DNA]</scope>
    <source>
        <strain evidence="18">PN_DK_2014</strain>
    </source>
</reference>
<evidence type="ECO:0000313" key="19">
    <source>
        <dbReference type="Proteomes" id="UP000031036"/>
    </source>
</evidence>
<feature type="binding site" evidence="13">
    <location>
        <position position="678"/>
    </location>
    <ligand>
        <name>ATP</name>
        <dbReference type="ChEBI" id="CHEBI:30616"/>
    </ligand>
</feature>
<dbReference type="InterPro" id="IPR011009">
    <property type="entry name" value="Kinase-like_dom_sf"/>
</dbReference>
<keyword evidence="19" id="KW-1185">Reference proteome</keyword>
<feature type="compositionally biased region" description="Low complexity" evidence="15">
    <location>
        <begin position="133"/>
        <end position="156"/>
    </location>
</feature>
<dbReference type="SMART" id="SM00220">
    <property type="entry name" value="S_TKc"/>
    <property type="match status" value="1"/>
</dbReference>
<evidence type="ECO:0000256" key="8">
    <source>
        <dbReference type="ARBA" id="ARBA00022840"/>
    </source>
</evidence>
<comment type="cofactor">
    <cofactor evidence="1">
        <name>Mg(2+)</name>
        <dbReference type="ChEBI" id="CHEBI:18420"/>
    </cofactor>
</comment>
<dbReference type="SMART" id="SM00537">
    <property type="entry name" value="DCX"/>
    <property type="match status" value="2"/>
</dbReference>
<feature type="compositionally biased region" description="Low complexity" evidence="15">
    <location>
        <begin position="30"/>
        <end position="40"/>
    </location>
</feature>
<feature type="domain" description="Protein kinase" evidence="16">
    <location>
        <begin position="534"/>
        <end position="793"/>
    </location>
</feature>
<feature type="compositionally biased region" description="Basic residues" evidence="15">
    <location>
        <begin position="490"/>
        <end position="502"/>
    </location>
</feature>
<feature type="compositionally biased region" description="Low complexity" evidence="15">
    <location>
        <begin position="61"/>
        <end position="75"/>
    </location>
</feature>
<dbReference type="GO" id="GO:0004674">
    <property type="term" value="F:protein serine/threonine kinase activity"/>
    <property type="evidence" value="ECO:0007669"/>
    <property type="project" value="UniProtKB-KW"/>
</dbReference>
<dbReference type="PROSITE" id="PS00108">
    <property type="entry name" value="PROTEIN_KINASE_ST"/>
    <property type="match status" value="1"/>
</dbReference>
<feature type="active site" description="Proton acceptor" evidence="12">
    <location>
        <position position="655"/>
    </location>
</feature>
<feature type="domain" description="Doublecortin" evidence="17">
    <location>
        <begin position="401"/>
        <end position="471"/>
    </location>
</feature>
<evidence type="ECO:0000313" key="18">
    <source>
        <dbReference type="EMBL" id="KHN74369.1"/>
    </source>
</evidence>
<name>A0A0B2UYU4_TOXCA</name>
<dbReference type="Gene3D" id="1.10.510.10">
    <property type="entry name" value="Transferase(Phosphotransferase) domain 1"/>
    <property type="match status" value="1"/>
</dbReference>
<dbReference type="PROSITE" id="PS50011">
    <property type="entry name" value="PROTEIN_KINASE_DOM"/>
    <property type="match status" value="1"/>
</dbReference>
<evidence type="ECO:0000256" key="14">
    <source>
        <dbReference type="PIRSR" id="PIRSR630616-3"/>
    </source>
</evidence>
<dbReference type="AlphaFoldDB" id="A0A0B2UYU4"/>
<evidence type="ECO:0000256" key="6">
    <source>
        <dbReference type="ARBA" id="ARBA00022741"/>
    </source>
</evidence>
<sequence length="866" mass="96868">MDYLLIGEGTPLKRTAQSIVFMPEVATAGRSSPRSTLPRLSNKRRNVRHSATASRRSVVCEPETPASAEASTTGSTASILGAVNGAETGGIEQQQLLPPPSGSLSPLDKRTSCRNLRQHEDDSPLNTTITKDTPPSTSGSGATSSSNQAASSATPSTPMPFRCFPASKAKRVRFFRNGDQYFKGMWYAISAERVRSFQALLCDLTRTMSDASNLPHGVRHIFSMDGTQKISTLEEFQDGEGYVCSSSEVYKRVDYENAREPTWCISLNGGPSSPRLISSPLKQEPNDFVYPRIITIIRNGVKPRRVVRHLLNKRTARSFLQCNRTIVVTDMSTGSYLVLQSLIPISLTVNKVPKISEVYKRVDYENAREPTWCISLNGGPSSPRLISSPLKQEPNDFVYPRIITIIRNGVKPRRVVRHLLNKRTARSFLQVIQDITAVVKLDSGAVRKLFALSGKEVIQDITAVVKLDSGAVRKLFALSECKRLYSSRTCARRGKPPRRRMPARNESLREDRSGSVVPDSEMSRQLPLPLDDKMHIVRLIGDGNTALVYETMCKKSRDRKALKVISRENALGKEELIQSEIAIMQRISHEFIVQMHECWQFDGCYYLSLELIAGGDLFEHLCRVRRVDERCAASLIRCLSSALDYLHALNIVHRDVKPENLLIYSCPYTGDLQLKLADFGLAVEMSGEPLTVICGTPTYVAPEVLAELGYDQKVDMWATGVILYVLLCGFPPFQSMDGNQEQLFEQILSGRFSFPASVWNKISYSAKGLIQGLLQLDVEERFSASQILEYPWIQGMGTVSDEYERLMEAAVKASAHHEAQRDILDESEVEYFFSRRTSMDELSECHDGDYGASRRDESSFDFFTSR</sequence>
<accession>A0A0B2UYU4</accession>
<keyword evidence="2" id="KW-0723">Serine/threonine-protein kinase</keyword>
<evidence type="ECO:0000256" key="15">
    <source>
        <dbReference type="SAM" id="MobiDB-lite"/>
    </source>
</evidence>
<dbReference type="Gene3D" id="3.10.20.230">
    <property type="entry name" value="Doublecortin domain"/>
    <property type="match status" value="3"/>
</dbReference>
<dbReference type="GO" id="GO:0007417">
    <property type="term" value="P:central nervous system development"/>
    <property type="evidence" value="ECO:0007669"/>
    <property type="project" value="UniProtKB-ARBA"/>
</dbReference>
<dbReference type="STRING" id="6265.A0A0B2UYU4"/>
<comment type="caution">
    <text evidence="18">The sequence shown here is derived from an EMBL/GenBank/DDBJ whole genome shotgun (WGS) entry which is preliminary data.</text>
</comment>
<dbReference type="Pfam" id="PF00069">
    <property type="entry name" value="Pkinase"/>
    <property type="match status" value="1"/>
</dbReference>
<dbReference type="OMA" id="ECKMKSS"/>
<dbReference type="OrthoDB" id="1738954at2759"/>
<comment type="catalytic activity">
    <reaction evidence="10">
        <text>L-threonyl-[protein] + ATP = O-phospho-L-threonyl-[protein] + ADP + H(+)</text>
        <dbReference type="Rhea" id="RHEA:46608"/>
        <dbReference type="Rhea" id="RHEA-COMP:11060"/>
        <dbReference type="Rhea" id="RHEA-COMP:11605"/>
        <dbReference type="ChEBI" id="CHEBI:15378"/>
        <dbReference type="ChEBI" id="CHEBI:30013"/>
        <dbReference type="ChEBI" id="CHEBI:30616"/>
        <dbReference type="ChEBI" id="CHEBI:61977"/>
        <dbReference type="ChEBI" id="CHEBI:456216"/>
        <dbReference type="EC" id="2.7.11.1"/>
    </reaction>
</comment>
<dbReference type="PROSITE" id="PS50309">
    <property type="entry name" value="DC"/>
    <property type="match status" value="2"/>
</dbReference>
<evidence type="ECO:0000259" key="17">
    <source>
        <dbReference type="PROSITE" id="PS50309"/>
    </source>
</evidence>
<evidence type="ECO:0000259" key="16">
    <source>
        <dbReference type="PROSITE" id="PS50011"/>
    </source>
</evidence>
<feature type="domain" description="Doublecortin" evidence="17">
    <location>
        <begin position="170"/>
        <end position="256"/>
    </location>
</feature>
<organism evidence="18 19">
    <name type="scientific">Toxocara canis</name>
    <name type="common">Canine roundworm</name>
    <dbReference type="NCBI Taxonomy" id="6265"/>
    <lineage>
        <taxon>Eukaryota</taxon>
        <taxon>Metazoa</taxon>
        <taxon>Ecdysozoa</taxon>
        <taxon>Nematoda</taxon>
        <taxon>Chromadorea</taxon>
        <taxon>Rhabditida</taxon>
        <taxon>Spirurina</taxon>
        <taxon>Ascaridomorpha</taxon>
        <taxon>Ascaridoidea</taxon>
        <taxon>Toxocaridae</taxon>
        <taxon>Toxocara</taxon>
    </lineage>
</organism>
<evidence type="ECO:0000256" key="13">
    <source>
        <dbReference type="PIRSR" id="PIRSR630616-2"/>
    </source>
</evidence>
<dbReference type="GO" id="GO:0005524">
    <property type="term" value="F:ATP binding"/>
    <property type="evidence" value="ECO:0007669"/>
    <property type="project" value="UniProtKB-KW"/>
</dbReference>
<feature type="binding site" evidence="13">
    <location>
        <begin position="659"/>
        <end position="660"/>
    </location>
    <ligand>
        <name>ATP</name>
        <dbReference type="ChEBI" id="CHEBI:30616"/>
    </ligand>
</feature>
<evidence type="ECO:0000256" key="3">
    <source>
        <dbReference type="ARBA" id="ARBA00022553"/>
    </source>
</evidence>
<evidence type="ECO:0000256" key="5">
    <source>
        <dbReference type="ARBA" id="ARBA00022737"/>
    </source>
</evidence>
<evidence type="ECO:0000256" key="12">
    <source>
        <dbReference type="PIRSR" id="PIRSR630616-1"/>
    </source>
</evidence>
<evidence type="ECO:0000256" key="4">
    <source>
        <dbReference type="ARBA" id="ARBA00022679"/>
    </source>
</evidence>
<dbReference type="Proteomes" id="UP000031036">
    <property type="component" value="Unassembled WGS sequence"/>
</dbReference>
<dbReference type="CDD" id="cd16109">
    <property type="entry name" value="DCX1"/>
    <property type="match status" value="1"/>
</dbReference>
<feature type="binding site" evidence="13">
    <location>
        <position position="563"/>
    </location>
    <ligand>
        <name>ATP</name>
        <dbReference type="ChEBI" id="CHEBI:30616"/>
    </ligand>
</feature>
<feature type="region of interest" description="Disordered" evidence="15">
    <location>
        <begin position="27"/>
        <end position="75"/>
    </location>
</feature>
<evidence type="ECO:0000256" key="9">
    <source>
        <dbReference type="ARBA" id="ARBA00031092"/>
    </source>
</evidence>
<proteinExistence type="predicted"/>
<evidence type="ECO:0000256" key="10">
    <source>
        <dbReference type="ARBA" id="ARBA00047899"/>
    </source>
</evidence>
<dbReference type="InterPro" id="IPR030616">
    <property type="entry name" value="Aur-like"/>
</dbReference>
<dbReference type="InterPro" id="IPR000719">
    <property type="entry name" value="Prot_kinase_dom"/>
</dbReference>
<dbReference type="FunFam" id="1.10.510.10:FF:000571">
    <property type="entry name" value="Maternal embryonic leucine zipper kinase"/>
    <property type="match status" value="1"/>
</dbReference>
<protein>
    <recommendedName>
        <fullName evidence="9">Doublecortin-like and CAM kinase-like protein</fullName>
    </recommendedName>
</protein>
<keyword evidence="8 13" id="KW-0067">ATP-binding</keyword>
<feature type="region of interest" description="Disordered" evidence="15">
    <location>
        <begin position="490"/>
        <end position="522"/>
    </location>
</feature>
<keyword evidence="5" id="KW-0677">Repeat</keyword>
<dbReference type="GO" id="GO:0035556">
    <property type="term" value="P:intracellular signal transduction"/>
    <property type="evidence" value="ECO:0007669"/>
    <property type="project" value="InterPro"/>
</dbReference>
<feature type="cross-link" description="Glycyl lysine isopeptide (Lys-Gly) (interchain with G-Cter in SUMO2)" evidence="14">
    <location>
        <position position="657"/>
    </location>
</feature>
<dbReference type="EMBL" id="JPKZ01002917">
    <property type="protein sequence ID" value="KHN74369.1"/>
    <property type="molecule type" value="Genomic_DNA"/>
</dbReference>
<keyword evidence="4" id="KW-0808">Transferase</keyword>
<keyword evidence="7 18" id="KW-0418">Kinase</keyword>
<evidence type="ECO:0000256" key="1">
    <source>
        <dbReference type="ARBA" id="ARBA00001946"/>
    </source>
</evidence>
<feature type="region of interest" description="Disordered" evidence="15">
    <location>
        <begin position="117"/>
        <end position="162"/>
    </location>
</feature>
<dbReference type="SUPFAM" id="SSF89837">
    <property type="entry name" value="Doublecortin (DC)"/>
    <property type="match status" value="3"/>
</dbReference>
<gene>
    <name evidence="18" type="primary">zyg-8</name>
    <name evidence="18" type="ORF">Tcan_10204</name>
</gene>
<evidence type="ECO:0000256" key="11">
    <source>
        <dbReference type="ARBA" id="ARBA00048679"/>
    </source>
</evidence>
<evidence type="ECO:0000256" key="2">
    <source>
        <dbReference type="ARBA" id="ARBA00022527"/>
    </source>
</evidence>
<keyword evidence="3" id="KW-0597">Phosphoprotein</keyword>
<dbReference type="FunFam" id="3.10.20.230:FF:000001">
    <property type="entry name" value="serine/threonine-protein kinase DCLK1 isoform X1"/>
    <property type="match status" value="1"/>
</dbReference>
<keyword evidence="6 13" id="KW-0547">Nucleotide-binding</keyword>
<evidence type="ECO:0000256" key="7">
    <source>
        <dbReference type="ARBA" id="ARBA00022777"/>
    </source>
</evidence>
<comment type="catalytic activity">
    <reaction evidence="11">
        <text>L-seryl-[protein] + ATP = O-phospho-L-seryl-[protein] + ADP + H(+)</text>
        <dbReference type="Rhea" id="RHEA:17989"/>
        <dbReference type="Rhea" id="RHEA-COMP:9863"/>
        <dbReference type="Rhea" id="RHEA-COMP:11604"/>
        <dbReference type="ChEBI" id="CHEBI:15378"/>
        <dbReference type="ChEBI" id="CHEBI:29999"/>
        <dbReference type="ChEBI" id="CHEBI:30616"/>
        <dbReference type="ChEBI" id="CHEBI:83421"/>
        <dbReference type="ChEBI" id="CHEBI:456216"/>
        <dbReference type="EC" id="2.7.11.1"/>
    </reaction>
</comment>
<dbReference type="InterPro" id="IPR003533">
    <property type="entry name" value="Doublecortin_dom"/>
</dbReference>
<dbReference type="Pfam" id="PF03607">
    <property type="entry name" value="DCX"/>
    <property type="match status" value="2"/>
</dbReference>